<dbReference type="RefSeq" id="WP_005046838.1">
    <property type="nucleotide sequence ID" value="NZ_AOME01000104.1"/>
</dbReference>
<dbReference type="EMBL" id="AOME01000104">
    <property type="protein sequence ID" value="EMA48085.1"/>
    <property type="molecule type" value="Genomic_DNA"/>
</dbReference>
<accession>M0MUG3</accession>
<gene>
    <name evidence="2" type="ORF">C450_20276</name>
</gene>
<dbReference type="AlphaFoldDB" id="M0MUG3"/>
<comment type="caution">
    <text evidence="2">The sequence shown here is derived from an EMBL/GenBank/DDBJ whole genome shotgun (WGS) entry which is preliminary data.</text>
</comment>
<dbReference type="Proteomes" id="UP000011625">
    <property type="component" value="Unassembled WGS sequence"/>
</dbReference>
<protein>
    <recommendedName>
        <fullName evidence="1">DUF7129 domain-containing protein</fullName>
    </recommendedName>
</protein>
<feature type="domain" description="DUF7129" evidence="1">
    <location>
        <begin position="6"/>
        <end position="47"/>
    </location>
</feature>
<sequence length="49" mass="5432">MTLRDVDRETDAETPYECFECGTIVVTTESPGVCPDCGGELRNRLIPLE</sequence>
<dbReference type="NCBIfam" id="NF033497">
    <property type="entry name" value="rubre_like_arch"/>
    <property type="match status" value="1"/>
</dbReference>
<dbReference type="Pfam" id="PF23455">
    <property type="entry name" value="DUF7129"/>
    <property type="match status" value="1"/>
</dbReference>
<keyword evidence="3" id="KW-1185">Reference proteome</keyword>
<evidence type="ECO:0000313" key="2">
    <source>
        <dbReference type="EMBL" id="EMA48085.1"/>
    </source>
</evidence>
<dbReference type="InterPro" id="IPR055553">
    <property type="entry name" value="DUF7129"/>
</dbReference>
<dbReference type="SUPFAM" id="SSF57802">
    <property type="entry name" value="Rubredoxin-like"/>
    <property type="match status" value="1"/>
</dbReference>
<reference evidence="2 3" key="1">
    <citation type="journal article" date="2014" name="PLoS Genet.">
        <title>Phylogenetically driven sequencing of extremely halophilic archaea reveals strategies for static and dynamic osmo-response.</title>
        <authorList>
            <person name="Becker E.A."/>
            <person name="Seitzer P.M."/>
            <person name="Tritt A."/>
            <person name="Larsen D."/>
            <person name="Krusor M."/>
            <person name="Yao A.I."/>
            <person name="Wu D."/>
            <person name="Madern D."/>
            <person name="Eisen J.A."/>
            <person name="Darling A.E."/>
            <person name="Facciotti M.T."/>
        </authorList>
    </citation>
    <scope>NUCLEOTIDE SEQUENCE [LARGE SCALE GENOMIC DNA]</scope>
    <source>
        <strain evidence="2 3">DSM 8989</strain>
    </source>
</reference>
<dbReference type="Gene3D" id="2.20.28.10">
    <property type="match status" value="1"/>
</dbReference>
<evidence type="ECO:0000313" key="3">
    <source>
        <dbReference type="Proteomes" id="UP000011625"/>
    </source>
</evidence>
<evidence type="ECO:0000259" key="1">
    <source>
        <dbReference type="Pfam" id="PF23455"/>
    </source>
</evidence>
<dbReference type="OrthoDB" id="280213at2157"/>
<dbReference type="STRING" id="1227456.C450_20276"/>
<organism evidence="2 3">
    <name type="scientific">Halococcus salifodinae DSM 8989</name>
    <dbReference type="NCBI Taxonomy" id="1227456"/>
    <lineage>
        <taxon>Archaea</taxon>
        <taxon>Methanobacteriati</taxon>
        <taxon>Methanobacteriota</taxon>
        <taxon>Stenosarchaea group</taxon>
        <taxon>Halobacteria</taxon>
        <taxon>Halobacteriales</taxon>
        <taxon>Halococcaceae</taxon>
        <taxon>Halococcus</taxon>
    </lineage>
</organism>
<dbReference type="PATRIC" id="fig|1227456.3.peg.4092"/>
<name>M0MUG3_9EURY</name>
<proteinExistence type="predicted"/>